<evidence type="ECO:0000313" key="2">
    <source>
        <dbReference type="Proteomes" id="UP001163255"/>
    </source>
</evidence>
<accession>A0ABY6GUS5</accession>
<protein>
    <submittedName>
        <fullName evidence="1">Uncharacterized protein</fullName>
    </submittedName>
</protein>
<dbReference type="RefSeq" id="WP_262598636.1">
    <property type="nucleotide sequence ID" value="NZ_CP103300.1"/>
</dbReference>
<keyword evidence="2" id="KW-1185">Reference proteome</keyword>
<sequence length="104" mass="12138">MRIPLLMGMSSVLISYGFSEAQENKPLSPEMKELVWQATSEPCGKVLKDQKVDFVIVTARLLQDREEMLRISKDQKRLDNYLNQQAEICKMFPERTFYDLGSYQ</sequence>
<proteinExistence type="predicted"/>
<name>A0ABY6GUS5_9GAMM</name>
<dbReference type="EMBL" id="CP103300">
    <property type="protein sequence ID" value="UYM16337.1"/>
    <property type="molecule type" value="Genomic_DNA"/>
</dbReference>
<gene>
    <name evidence="1" type="ORF">NX720_26685</name>
</gene>
<evidence type="ECO:0000313" key="1">
    <source>
        <dbReference type="EMBL" id="UYM16337.1"/>
    </source>
</evidence>
<organism evidence="1 2">
    <name type="scientific">Endozoicomonas euniceicola</name>
    <dbReference type="NCBI Taxonomy" id="1234143"/>
    <lineage>
        <taxon>Bacteria</taxon>
        <taxon>Pseudomonadati</taxon>
        <taxon>Pseudomonadota</taxon>
        <taxon>Gammaproteobacteria</taxon>
        <taxon>Oceanospirillales</taxon>
        <taxon>Endozoicomonadaceae</taxon>
        <taxon>Endozoicomonas</taxon>
    </lineage>
</organism>
<dbReference type="Proteomes" id="UP001163255">
    <property type="component" value="Chromosome"/>
</dbReference>
<reference evidence="1" key="1">
    <citation type="submission" date="2022-10" db="EMBL/GenBank/DDBJ databases">
        <title>Completed Genome Sequence of two octocoral isolated bacterium, Endozoicomonas euniceicola EF212T and Endozoicomonas gorgoniicola PS125T.</title>
        <authorList>
            <person name="Chiou Y.-J."/>
            <person name="Chen Y.-H."/>
        </authorList>
    </citation>
    <scope>NUCLEOTIDE SEQUENCE</scope>
    <source>
        <strain evidence="1">EF212</strain>
    </source>
</reference>